<evidence type="ECO:0000256" key="1">
    <source>
        <dbReference type="ARBA" id="ARBA00022737"/>
    </source>
</evidence>
<organism evidence="5 6">
    <name type="scientific">Halobacteriovorax vibrionivorans</name>
    <dbReference type="NCBI Taxonomy" id="2152716"/>
    <lineage>
        <taxon>Bacteria</taxon>
        <taxon>Pseudomonadati</taxon>
        <taxon>Bdellovibrionota</taxon>
        <taxon>Bacteriovoracia</taxon>
        <taxon>Bacteriovoracales</taxon>
        <taxon>Halobacteriovoraceae</taxon>
        <taxon>Halobacteriovorax</taxon>
    </lineage>
</organism>
<name>A0ABY0IDU4_9BACT</name>
<dbReference type="SMART" id="SM00089">
    <property type="entry name" value="PKD"/>
    <property type="match status" value="4"/>
</dbReference>
<feature type="compositionally biased region" description="Acidic residues" evidence="2">
    <location>
        <begin position="1129"/>
        <end position="1141"/>
    </location>
</feature>
<feature type="domain" description="PKD/Chitinase" evidence="4">
    <location>
        <begin position="697"/>
        <end position="784"/>
    </location>
</feature>
<dbReference type="InterPro" id="IPR050708">
    <property type="entry name" value="T6SS_VgrG/RHS"/>
</dbReference>
<dbReference type="InterPro" id="IPR008969">
    <property type="entry name" value="CarboxyPept-like_regulatory"/>
</dbReference>
<evidence type="ECO:0000256" key="2">
    <source>
        <dbReference type="SAM" id="MobiDB-lite"/>
    </source>
</evidence>
<dbReference type="SUPFAM" id="SSF49313">
    <property type="entry name" value="Cadherin-like"/>
    <property type="match status" value="1"/>
</dbReference>
<dbReference type="InterPro" id="IPR015919">
    <property type="entry name" value="Cadherin-like_sf"/>
</dbReference>
<feature type="compositionally biased region" description="Basic and acidic residues" evidence="2">
    <location>
        <begin position="1142"/>
        <end position="1155"/>
    </location>
</feature>
<dbReference type="Pfam" id="PF22352">
    <property type="entry name" value="K319L-like_PKD"/>
    <property type="match status" value="2"/>
</dbReference>
<dbReference type="Gene3D" id="2.60.40.10">
    <property type="entry name" value="Immunoglobulins"/>
    <property type="match status" value="5"/>
</dbReference>
<dbReference type="InterPro" id="IPR035986">
    <property type="entry name" value="PKD_dom_sf"/>
</dbReference>
<feature type="domain" description="PKD/Chitinase" evidence="4">
    <location>
        <begin position="325"/>
        <end position="422"/>
    </location>
</feature>
<keyword evidence="3" id="KW-0732">Signal</keyword>
<keyword evidence="1" id="KW-0677">Repeat</keyword>
<dbReference type="Proteomes" id="UP000443582">
    <property type="component" value="Unassembled WGS sequence"/>
</dbReference>
<proteinExistence type="predicted"/>
<accession>A0ABY0IDU4</accession>
<feature type="signal peptide" evidence="3">
    <location>
        <begin position="1"/>
        <end position="19"/>
    </location>
</feature>
<evidence type="ECO:0000313" key="6">
    <source>
        <dbReference type="Proteomes" id="UP000443582"/>
    </source>
</evidence>
<dbReference type="PANTHER" id="PTHR32305:SF15">
    <property type="entry name" value="PROTEIN RHSA-RELATED"/>
    <property type="match status" value="1"/>
</dbReference>
<comment type="caution">
    <text evidence="5">The sequence shown here is derived from an EMBL/GenBank/DDBJ whole genome shotgun (WGS) entry which is preliminary data.</text>
</comment>
<evidence type="ECO:0000259" key="4">
    <source>
        <dbReference type="SMART" id="SM00089"/>
    </source>
</evidence>
<gene>
    <name evidence="5" type="ORF">DAY19_11715</name>
</gene>
<protein>
    <recommendedName>
        <fullName evidence="4">PKD/Chitinase domain-containing protein</fullName>
    </recommendedName>
</protein>
<dbReference type="InterPro" id="IPR013783">
    <property type="entry name" value="Ig-like_fold"/>
</dbReference>
<dbReference type="Pfam" id="PF05345">
    <property type="entry name" value="He_PIG"/>
    <property type="match status" value="1"/>
</dbReference>
<evidence type="ECO:0000313" key="5">
    <source>
        <dbReference type="EMBL" id="RZF20645.1"/>
    </source>
</evidence>
<dbReference type="InterPro" id="IPR006530">
    <property type="entry name" value="YD"/>
</dbReference>
<evidence type="ECO:0000256" key="3">
    <source>
        <dbReference type="SAM" id="SignalP"/>
    </source>
</evidence>
<keyword evidence="6" id="KW-1185">Reference proteome</keyword>
<dbReference type="NCBIfam" id="TIGR03696">
    <property type="entry name" value="Rhs_assc_core"/>
    <property type="match status" value="1"/>
</dbReference>
<feature type="domain" description="PKD/Chitinase" evidence="4">
    <location>
        <begin position="606"/>
        <end position="695"/>
    </location>
</feature>
<dbReference type="EMBL" id="QDKL01000003">
    <property type="protein sequence ID" value="RZF20645.1"/>
    <property type="molecule type" value="Genomic_DNA"/>
</dbReference>
<dbReference type="NCBIfam" id="TIGR01643">
    <property type="entry name" value="YD_repeat_2x"/>
    <property type="match status" value="2"/>
</dbReference>
<dbReference type="PANTHER" id="PTHR32305">
    <property type="match status" value="1"/>
</dbReference>
<feature type="region of interest" description="Disordered" evidence="2">
    <location>
        <begin position="1117"/>
        <end position="1157"/>
    </location>
</feature>
<dbReference type="Gene3D" id="2.180.10.10">
    <property type="entry name" value="RHS repeat-associated core"/>
    <property type="match status" value="4"/>
</dbReference>
<dbReference type="InterPro" id="IPR022409">
    <property type="entry name" value="PKD/Chitinase_dom"/>
</dbReference>
<feature type="domain" description="PKD/Chitinase" evidence="4">
    <location>
        <begin position="426"/>
        <end position="509"/>
    </location>
</feature>
<reference evidence="6" key="1">
    <citation type="journal article" date="2019" name="Int. J. Syst. Evol. Microbiol.">
        <title>Halobacteriovorax valvorus sp. nov., a novel prokaryotic predator isolated from coastal seawater of China.</title>
        <authorList>
            <person name="Chen M.-X."/>
        </authorList>
    </citation>
    <scope>NUCLEOTIDE SEQUENCE [LARGE SCALE GENOMIC DNA]</scope>
    <source>
        <strain evidence="6">BL9</strain>
    </source>
</reference>
<dbReference type="Pfam" id="PF25023">
    <property type="entry name" value="TEN_YD-shell"/>
    <property type="match status" value="3"/>
</dbReference>
<feature type="chain" id="PRO_5046292239" description="PKD/Chitinase domain-containing protein" evidence="3">
    <location>
        <begin position="20"/>
        <end position="2427"/>
    </location>
</feature>
<dbReference type="InterPro" id="IPR056823">
    <property type="entry name" value="TEN-like_YD-shell"/>
</dbReference>
<dbReference type="InterPro" id="IPR022385">
    <property type="entry name" value="Rhs_assc_core"/>
</dbReference>
<dbReference type="SUPFAM" id="SSF49464">
    <property type="entry name" value="Carboxypeptidase regulatory domain-like"/>
    <property type="match status" value="1"/>
</dbReference>
<dbReference type="SUPFAM" id="SSF49299">
    <property type="entry name" value="PKD domain"/>
    <property type="match status" value="2"/>
</dbReference>
<sequence length="2427" mass="270255">MKSVISLILVLLTSISVYAECSVPDNYDPSVRCRSNSVVVTNTQELNDYLNDFGRDKNRYQALTIDGIIVASQLNIFSPCGIKIKRNSIIQANNLCVKSGKKLTLEDQVNVMSNVIDLSSNVQKLTIGKSNTFQSGQMNISSNDIISVGDSTSLQVSGELSIATTSKQIAFGSSNIIKVGTLKIVSGDNISFNKSANIDASEDIELIADVEDNAFIKIKNDANIKSKNFTMKSNGLAVISNDSHFTIEDSILIQSLQSYDSSAVRLHRGVEFNAKKISLLSDVEVNLGAGLVITSDIAHLDAEKCVIRPTSIINADVKTGRCFGVVDINSKPVAKLGFDKKLILNNKYILDGSESYDLDSEPLSYNWTVLSSPTNADYDFINVNTPFAEFVSRTLGEYVFQLEISDGKDVDSKTVTISSLNLSPQITELNYVNSELGTQVQLSPEVVDYEEDNLTYSWSLIESPTGSTAQVIDGNLKNAKITPDVDGQYILELSVSDGSLAKTSKFILTTQGESYDMSLEDIRDAVRGVDYNVTVTGEFNNFKWNVLWSEVGDILSPSDTTLPNVTLISSALGKAIIQVHALNSLSKDVVETFVFESINQIPLVNIVNVSNSTIFEVGSSVQLDASSSSDADGDNLTFSWEVLERPEGSTLDLSTNTSSVTSFVADQAGEYTIKCIVNDGFDTNSSTIAFSANTRPVANFTIESKAYLGYFVDVLGSGSDADGDGLVYTWNIESAPDGSMTSFRDNGRDTSGLIFDKVGYYTISLVVSDGSFDSQKVSKSIQVLEFVNNPPVIEVLDAKTISLGDEFNFNVPVVDSDTQALSFGLVGDVPEGVKFDPLTGHFKWHPGKDQAGEYNFRYYVYDGDNKVFGDIDLIVNGVSSIDPTIIVGSVADSNATTGDGVEVPVVGATISIIGTDIVTTTDHKGQFILKDLPIVDQYIFKIDSSTAELAPDGSKYANFIEAIHVIPNATNIVHRPFYVPRLAMDSITDVVPDEETNVINDDLGIEVIVPPNSAKNKDGTPFTGQLSVSVVPKNLAPVSLPDKFNPAMLITVQPSGVKFEEQANITYPNLDNLPPGLIVDIYQMNDALGRFEVVGKSRVSDDGKRLELVEGGLVNTSWGFTAPRPPEPQENDPDEDDDDPGDCTKIDKSKRNKPEEIEDCGSTILTTTGELFQDFSIDSYKTLGKERTLTFSYGAKQAHGIDIYEFEVQRPTAAPLKYNANVTLGGMESPFTIEVPILEGDEFFEYEQFDVKVPFDFSNFNTGLHKINAKIEYHFSETSMVSANVHENNDRYYHVVNYRDSEFGNGWTISELERIIPSDGDDFMYLYNGFSAATIRKKDSGYTLPRAFKGEIRLENGVFVIEYTDKTKKVFNTEGFLSYVVTRNGEQTSYIYDSENRISKIIDPTGKAFEFEYQDNLLSKVTDPFGRLTEFVYSEDNTLIEVRKPGNRVLKYNYDKNLMISKSDEENHVTQYSFNEYGQVISMIKPDGLRTDYFTPFNINYHKRVDESIAHAYEAKHAVSNFYKKPARTVLDYSGIKTYARRPEQLISNLRAVKRTQEYCLQDTRPIYGMKGEGDNRRWGVVGHSSIPYCMKRDSNGRLTNIIDSNGGEEYLAYDAVGNTTLRVDKTGRSKRYVYDDFNNLIQYAPNVDLDNPVIIEYKNGTSFVKSITDRNGNKTIFNLDDRGNVREILDSNYNVTRLSYNNKGQVTQVSDAKENKTLIEYDEYTGNMTKVTDSLGNSVEYSFDLRGNIKTITDQLGRTTTMTYDIVDNLRSVKDSEDRLTYFEYDKKNNLVKVTDSKQGVTQFVYDTRDRVVERIDPMAQSEFFTYDDENNVTSHIDKDNRLTIFEYDDQQRLKEASYSDGNFLKLDYDSEGRVIKSENSNSSYTISYDNEGRVKTVSNVANEFTPEFSYTNTYDNNGNIEVVNTSLGQILNEYDKLNRLISITAFNQNPIKLTYDKLSRRTKLENINSTVDYSFDKISRLVKIATNNDFLQEFGYDKTGNKTSISQTRTPFSKLNTSLSFTYDKTGQILTATGPVAGQADESFEYDENGNRIYYPGNTSPAQYDANNRLTETEDELLTYDNSGNTTSIVEKATGHTTMYEWNSLNQLTGIKFYNSLPEGAYKSVEYKYDSFGRRTYKKINDLEWSYVYHNEDIIAQYRKTGTGFELVKKIIHGPGIDEPLAAIGDGYTQTYVADSLGSIVKVVKDNGESVDIAYSAFGKMNVFNSNGEAMQLSETSDMIYGYTGREVDPESNLYYYRARYYNPSAGRFMSEDPIGFSGGDFNKYRYVFNNSKNNIDPSGQVTIGAILSLVNGIATAATVYQLYEVYSDIKRIESMANSNSSLINELKKKLDDNCLSESEKAKIKRQILSLQALVDASDIELSYRKKSFFALAAREATVAKIASMSNFNQLDEFASSVFTNLLGD</sequence>